<dbReference type="InterPro" id="IPR051063">
    <property type="entry name" value="PDI"/>
</dbReference>
<accession>A0A0A7CMF4</accession>
<feature type="domain" description="Thioredoxin" evidence="4">
    <location>
        <begin position="140"/>
        <end position="257"/>
    </location>
</feature>
<dbReference type="InterPro" id="IPR036249">
    <property type="entry name" value="Thioredoxin-like_sf"/>
</dbReference>
<dbReference type="EMBL" id="KM038260">
    <property type="protein sequence ID" value="AIG55721.1"/>
    <property type="molecule type" value="Genomic_DNA"/>
</dbReference>
<feature type="domain" description="Thioredoxin" evidence="4">
    <location>
        <begin position="3"/>
        <end position="131"/>
    </location>
</feature>
<sequence>MRWFIACVVLLFGLLGVIADTDSKVVQLTSDNFVSLTQLHDATNGDWLIKFYAPWCGHCKRLAPIFEELATVVDPNVHIAEIDVEAHTDIKEQFGVSGYPTLLFFKQGQMYHYKGERTVDGFQTFLRGGYAALDAKPVPKKRDPNAPTFVLELTTDNFDTKTQAATGTNGDWLVKFYAPWCGHCKQLAPTYEALSQDVHGQVNIAHVDVTVHEALGERFGIQGFPTTLFFSGGKMYDYSGPRNLDSLTSFVLGGFREKQGDTVPSADGTLPEGDSAIVTLTTKTFDSVVLTPSSGGWFIKFMAPWCGHCKKLARTWEKLAQDLKDDANVHIAKVDATIEDDLKLRFQVAGYPTLLFIKDNKMHKYS</sequence>
<dbReference type="GO" id="GO:0006457">
    <property type="term" value="P:protein folding"/>
    <property type="evidence" value="ECO:0007669"/>
    <property type="project" value="TreeGrafter"/>
</dbReference>
<evidence type="ECO:0000256" key="1">
    <source>
        <dbReference type="ARBA" id="ARBA00006347"/>
    </source>
</evidence>
<dbReference type="GO" id="GO:0003756">
    <property type="term" value="F:protein disulfide isomerase activity"/>
    <property type="evidence" value="ECO:0007669"/>
    <property type="project" value="TreeGrafter"/>
</dbReference>
<evidence type="ECO:0000313" key="7">
    <source>
        <dbReference type="Proteomes" id="UP000243217"/>
    </source>
</evidence>
<organism evidence="5">
    <name type="scientific">Thraustotheca clavata</name>
    <dbReference type="NCBI Taxonomy" id="74557"/>
    <lineage>
        <taxon>Eukaryota</taxon>
        <taxon>Sar</taxon>
        <taxon>Stramenopiles</taxon>
        <taxon>Oomycota</taxon>
        <taxon>Saprolegniomycetes</taxon>
        <taxon>Saprolegniales</taxon>
        <taxon>Achlyaceae</taxon>
        <taxon>Thraustotheca</taxon>
    </lineage>
</organism>
<dbReference type="OrthoDB" id="71336at2759"/>
<reference evidence="5 7" key="1">
    <citation type="journal article" date="2014" name="Genome Biol. Evol.">
        <title>The secreted proteins of Achlya hypogyna and Thraustotheca clavata identify the ancestral oomycete secretome and reveal gene acquisitions by horizontal gene transfer.</title>
        <authorList>
            <person name="Misner I."/>
            <person name="Blouin N."/>
            <person name="Leonard G."/>
            <person name="Richards T.A."/>
            <person name="Lane C.E."/>
        </authorList>
    </citation>
    <scope>NUCLEOTIDE SEQUENCE</scope>
    <source>
        <strain evidence="5 7">ATCC 34112</strain>
    </source>
</reference>
<dbReference type="Proteomes" id="UP000243217">
    <property type="component" value="Unassembled WGS sequence"/>
</dbReference>
<evidence type="ECO:0000313" key="6">
    <source>
        <dbReference type="EMBL" id="OQR86049.1"/>
    </source>
</evidence>
<evidence type="ECO:0000256" key="3">
    <source>
        <dbReference type="SAM" id="SignalP"/>
    </source>
</evidence>
<comment type="similarity">
    <text evidence="1">Belongs to the protein disulfide isomerase family.</text>
</comment>
<dbReference type="PANTHER" id="PTHR45672:SF3">
    <property type="entry name" value="THIOREDOXIN DOMAIN-CONTAINING PROTEIN 5"/>
    <property type="match status" value="1"/>
</dbReference>
<dbReference type="EMBL" id="JNBS01003577">
    <property type="protein sequence ID" value="OQR86049.1"/>
    <property type="molecule type" value="Genomic_DNA"/>
</dbReference>
<dbReference type="Gene3D" id="3.40.30.10">
    <property type="entry name" value="Glutaredoxin"/>
    <property type="match status" value="3"/>
</dbReference>
<keyword evidence="2 3" id="KW-0732">Signal</keyword>
<feature type="non-terminal residue" evidence="5">
    <location>
        <position position="366"/>
    </location>
</feature>
<dbReference type="SUPFAM" id="SSF52833">
    <property type="entry name" value="Thioredoxin-like"/>
    <property type="match status" value="3"/>
</dbReference>
<dbReference type="PANTHER" id="PTHR45672">
    <property type="entry name" value="PROTEIN DISULFIDE-ISOMERASE C17H9.14C-RELATED"/>
    <property type="match status" value="1"/>
</dbReference>
<dbReference type="PROSITE" id="PS00194">
    <property type="entry name" value="THIOREDOXIN_1"/>
    <property type="match status" value="2"/>
</dbReference>
<protein>
    <submittedName>
        <fullName evidence="5">Secreted protein</fullName>
    </submittedName>
    <submittedName>
        <fullName evidence="6">Thioredoxin domain containing 5-like</fullName>
    </submittedName>
</protein>
<dbReference type="PROSITE" id="PS51352">
    <property type="entry name" value="THIOREDOXIN_2"/>
    <property type="match status" value="3"/>
</dbReference>
<dbReference type="InterPro" id="IPR017937">
    <property type="entry name" value="Thioredoxin_CS"/>
</dbReference>
<evidence type="ECO:0000259" key="4">
    <source>
        <dbReference type="PROSITE" id="PS51352"/>
    </source>
</evidence>
<gene>
    <name evidence="6" type="ORF">THRCLA_10582</name>
</gene>
<proteinExistence type="inferred from homology"/>
<dbReference type="PRINTS" id="PR00421">
    <property type="entry name" value="THIOREDOXIN"/>
</dbReference>
<feature type="chain" id="PRO_5002038040" evidence="3">
    <location>
        <begin position="20"/>
        <end position="366"/>
    </location>
</feature>
<dbReference type="Pfam" id="PF00085">
    <property type="entry name" value="Thioredoxin"/>
    <property type="match status" value="3"/>
</dbReference>
<feature type="domain" description="Thioredoxin" evidence="4">
    <location>
        <begin position="259"/>
        <end position="366"/>
    </location>
</feature>
<feature type="signal peptide" evidence="3">
    <location>
        <begin position="1"/>
        <end position="19"/>
    </location>
</feature>
<evidence type="ECO:0000256" key="2">
    <source>
        <dbReference type="ARBA" id="ARBA00022729"/>
    </source>
</evidence>
<dbReference type="CDD" id="cd02961">
    <property type="entry name" value="PDI_a_family"/>
    <property type="match status" value="3"/>
</dbReference>
<name>A0A0A7CMF4_9STRA</name>
<dbReference type="STRING" id="74557.A0A0A7CMF4"/>
<keyword evidence="7" id="KW-1185">Reference proteome</keyword>
<evidence type="ECO:0000313" key="5">
    <source>
        <dbReference type="EMBL" id="AIG55721.1"/>
    </source>
</evidence>
<dbReference type="GO" id="GO:0005783">
    <property type="term" value="C:endoplasmic reticulum"/>
    <property type="evidence" value="ECO:0007669"/>
    <property type="project" value="TreeGrafter"/>
</dbReference>
<dbReference type="AlphaFoldDB" id="A0A0A7CMF4"/>
<dbReference type="InterPro" id="IPR013766">
    <property type="entry name" value="Thioredoxin_domain"/>
</dbReference>